<proteinExistence type="predicted"/>
<evidence type="ECO:0000313" key="1">
    <source>
        <dbReference type="EMBL" id="KAE8263062.1"/>
    </source>
</evidence>
<organism evidence="1 2">
    <name type="scientific">Tilletia walkeri</name>
    <dbReference type="NCBI Taxonomy" id="117179"/>
    <lineage>
        <taxon>Eukaryota</taxon>
        <taxon>Fungi</taxon>
        <taxon>Dikarya</taxon>
        <taxon>Basidiomycota</taxon>
        <taxon>Ustilaginomycotina</taxon>
        <taxon>Exobasidiomycetes</taxon>
        <taxon>Tilletiales</taxon>
        <taxon>Tilletiaceae</taxon>
        <taxon>Tilletia</taxon>
    </lineage>
</organism>
<reference evidence="1" key="2">
    <citation type="journal article" date="2019" name="IMA Fungus">
        <title>Genome sequencing and comparison of five Tilletia species to identify candidate genes for the detection of regulated species infecting wheat.</title>
        <authorList>
            <person name="Nguyen H.D.T."/>
            <person name="Sultana T."/>
            <person name="Kesanakurti P."/>
            <person name="Hambleton S."/>
        </authorList>
    </citation>
    <scope>NUCLEOTIDE SEQUENCE</scope>
    <source>
        <strain evidence="1">DAOMC 236422</strain>
    </source>
</reference>
<accession>A0A8X7N3G0</accession>
<name>A0A8X7N3G0_9BASI</name>
<keyword evidence="2" id="KW-1185">Reference proteome</keyword>
<protein>
    <submittedName>
        <fullName evidence="1">Uncharacterized protein</fullName>
    </submittedName>
</protein>
<sequence length="320" mass="34750">MPDMLRLEDKLLASTTHPQVRDILSDDQLAGTRLGEAMIRVIDVQLRLHAEQDLKYREMIDERDEDMVLPVARPGSGDGDDNVLPAGSDGQQPPTLFAHAAARVAIELGKASEDEARTIAKRVPLVASPAFKTALFNFVRLPYAVLSQALRFASKAVTTGDVAIDEWIIRNEKYMRARLVLDQAREDDSTVSSDDPSPSLTQLGIDKSASHWKQFMVGLGRDAQSVFLGTSGAKGASRSTIRIQRPDKADLPGLLLLDHHRKDAIEINTLPAFQARFDSMTLGALNGLDWSNVLVAGGIALGALTGTTDEEAQKSEGSDI</sequence>
<reference evidence="1" key="1">
    <citation type="submission" date="2016-04" db="EMBL/GenBank/DDBJ databases">
        <authorList>
            <person name="Nguyen H.D."/>
            <person name="Samba Siva P."/>
            <person name="Cullis J."/>
            <person name="Levesque C.A."/>
            <person name="Hambleton S."/>
        </authorList>
    </citation>
    <scope>NUCLEOTIDE SEQUENCE</scope>
    <source>
        <strain evidence="1">DAOMC 236422</strain>
    </source>
</reference>
<evidence type="ECO:0000313" key="2">
    <source>
        <dbReference type="Proteomes" id="UP000078113"/>
    </source>
</evidence>
<gene>
    <name evidence="1" type="ORF">A4X09_0g7326</name>
</gene>
<feature type="non-terminal residue" evidence="1">
    <location>
        <position position="320"/>
    </location>
</feature>
<dbReference type="AlphaFoldDB" id="A0A8X7N3G0"/>
<comment type="caution">
    <text evidence="1">The sequence shown here is derived from an EMBL/GenBank/DDBJ whole genome shotgun (WGS) entry which is preliminary data.</text>
</comment>
<dbReference type="Proteomes" id="UP000078113">
    <property type="component" value="Unassembled WGS sequence"/>
</dbReference>
<dbReference type="EMBL" id="LWDG02000705">
    <property type="protein sequence ID" value="KAE8263062.1"/>
    <property type="molecule type" value="Genomic_DNA"/>
</dbReference>